<evidence type="ECO:0000313" key="5">
    <source>
        <dbReference type="EMBL" id="ADY61842.1"/>
    </source>
</evidence>
<protein>
    <submittedName>
        <fullName evidence="5">Sulfatase</fullName>
    </submittedName>
</protein>
<gene>
    <name evidence="5" type="ordered locus">Plabr_4269</name>
</gene>
<dbReference type="PANTHER" id="PTHR42693:SF33">
    <property type="entry name" value="ARYLSULFATASE"/>
    <property type="match status" value="1"/>
</dbReference>
<feature type="domain" description="Sulfatase N-terminal" evidence="4">
    <location>
        <begin position="36"/>
        <end position="345"/>
    </location>
</feature>
<evidence type="ECO:0000259" key="4">
    <source>
        <dbReference type="Pfam" id="PF00884"/>
    </source>
</evidence>
<sequence>MIRIIRWPFLGLVLFSLMFVKTVAAAPAPAPKPDVRNAVLIYIDDLGYGDIGAFGCEDIPTPHIDRLAEEGTLCTASHITNPPCCPSRCSLIMGQYAQRFGKYGMSRGLPIPEDRPTLAGFLRDHGYVTGQIGKWDIGTKKQGPLQVGFTEVRKNPPRKKYTDEELAAADVALRRQITRQNGNSKYFCLNEQGDEMWLTDYDGDSMVQFVERHKSEPFFLYWSPEAVHSSNNEVPDRLMDRTTAKGKRRKLAGAIVSVDDQVGKLVDALERHDLRKNTLIIFSSDNGANPGEAGSSAPFAGGKGAGTQKEGWVRVPTIVSLPGVVPEGKTYDPLIANFDFYSTITQFCCSTIPEHCDGADLLAHFQNDDKQPHEYLFWLNNEPGDAPRRHLVAVRWQNWRLYRKYESDPWQLFDLEADPKETQNVAAEHPELVQRMAEKHSEWKQSLAPLEQIPNVQSASPVVPPGHGWAKMKAGK</sequence>
<dbReference type="EMBL" id="CP002546">
    <property type="protein sequence ID" value="ADY61842.1"/>
    <property type="molecule type" value="Genomic_DNA"/>
</dbReference>
<dbReference type="Pfam" id="PF00884">
    <property type="entry name" value="Sulfatase"/>
    <property type="match status" value="1"/>
</dbReference>
<dbReference type="PANTHER" id="PTHR42693">
    <property type="entry name" value="ARYLSULFATASE FAMILY MEMBER"/>
    <property type="match status" value="1"/>
</dbReference>
<dbReference type="HOGENOM" id="CLU_006332_10_4_0"/>
<comment type="similarity">
    <text evidence="1">Belongs to the sulfatase family.</text>
</comment>
<dbReference type="Proteomes" id="UP000006860">
    <property type="component" value="Chromosome"/>
</dbReference>
<dbReference type="KEGG" id="pbs:Plabr_4269"/>
<evidence type="ECO:0000313" key="6">
    <source>
        <dbReference type="Proteomes" id="UP000006860"/>
    </source>
</evidence>
<dbReference type="GO" id="GO:0004065">
    <property type="term" value="F:arylsulfatase activity"/>
    <property type="evidence" value="ECO:0007669"/>
    <property type="project" value="TreeGrafter"/>
</dbReference>
<dbReference type="eggNOG" id="COG3119">
    <property type="taxonomic scope" value="Bacteria"/>
</dbReference>
<name>F0SIZ3_RUBBR</name>
<dbReference type="Gene3D" id="3.30.1120.10">
    <property type="match status" value="1"/>
</dbReference>
<dbReference type="SUPFAM" id="SSF53649">
    <property type="entry name" value="Alkaline phosphatase-like"/>
    <property type="match status" value="1"/>
</dbReference>
<dbReference type="OrthoDB" id="9783154at2"/>
<reference evidence="6" key="1">
    <citation type="submission" date="2011-02" db="EMBL/GenBank/DDBJ databases">
        <title>The complete genome of Planctomyces brasiliensis DSM 5305.</title>
        <authorList>
            <person name="Lucas S."/>
            <person name="Copeland A."/>
            <person name="Lapidus A."/>
            <person name="Bruce D."/>
            <person name="Goodwin L."/>
            <person name="Pitluck S."/>
            <person name="Kyrpides N."/>
            <person name="Mavromatis K."/>
            <person name="Pagani I."/>
            <person name="Ivanova N."/>
            <person name="Ovchinnikova G."/>
            <person name="Lu M."/>
            <person name="Detter J.C."/>
            <person name="Han C."/>
            <person name="Land M."/>
            <person name="Hauser L."/>
            <person name="Markowitz V."/>
            <person name="Cheng J.-F."/>
            <person name="Hugenholtz P."/>
            <person name="Woyke T."/>
            <person name="Wu D."/>
            <person name="Tindall B."/>
            <person name="Pomrenke H.G."/>
            <person name="Brambilla E."/>
            <person name="Klenk H.-P."/>
            <person name="Eisen J.A."/>
        </authorList>
    </citation>
    <scope>NUCLEOTIDE SEQUENCE [LARGE SCALE GENOMIC DNA]</scope>
    <source>
        <strain evidence="6">ATCC 49424 / DSM 5305 / JCM 21570 / NBRC 103401 / IFAM 1448</strain>
    </source>
</reference>
<evidence type="ECO:0000256" key="1">
    <source>
        <dbReference type="ARBA" id="ARBA00008779"/>
    </source>
</evidence>
<dbReference type="InterPro" id="IPR000917">
    <property type="entry name" value="Sulfatase_N"/>
</dbReference>
<feature type="region of interest" description="Disordered" evidence="2">
    <location>
        <begin position="456"/>
        <end position="476"/>
    </location>
</feature>
<evidence type="ECO:0000256" key="3">
    <source>
        <dbReference type="SAM" id="SignalP"/>
    </source>
</evidence>
<keyword evidence="6" id="KW-1185">Reference proteome</keyword>
<proteinExistence type="inferred from homology"/>
<evidence type="ECO:0000256" key="2">
    <source>
        <dbReference type="SAM" id="MobiDB-lite"/>
    </source>
</evidence>
<dbReference type="AlphaFoldDB" id="F0SIZ3"/>
<dbReference type="Gene3D" id="3.40.720.10">
    <property type="entry name" value="Alkaline Phosphatase, subunit A"/>
    <property type="match status" value="1"/>
</dbReference>
<feature type="chain" id="PRO_5003256336" evidence="3">
    <location>
        <begin position="26"/>
        <end position="476"/>
    </location>
</feature>
<feature type="signal peptide" evidence="3">
    <location>
        <begin position="1"/>
        <end position="25"/>
    </location>
</feature>
<keyword evidence="3" id="KW-0732">Signal</keyword>
<organism evidence="5 6">
    <name type="scientific">Rubinisphaera brasiliensis (strain ATCC 49424 / DSM 5305 / JCM 21570 / IAM 15109 / NBRC 103401 / IFAM 1448)</name>
    <name type="common">Planctomyces brasiliensis</name>
    <dbReference type="NCBI Taxonomy" id="756272"/>
    <lineage>
        <taxon>Bacteria</taxon>
        <taxon>Pseudomonadati</taxon>
        <taxon>Planctomycetota</taxon>
        <taxon>Planctomycetia</taxon>
        <taxon>Planctomycetales</taxon>
        <taxon>Planctomycetaceae</taxon>
        <taxon>Rubinisphaera</taxon>
    </lineage>
</organism>
<dbReference type="InterPro" id="IPR050738">
    <property type="entry name" value="Sulfatase"/>
</dbReference>
<accession>F0SIZ3</accession>
<dbReference type="InterPro" id="IPR017850">
    <property type="entry name" value="Alkaline_phosphatase_core_sf"/>
</dbReference>
<dbReference type="RefSeq" id="WP_013630547.1">
    <property type="nucleotide sequence ID" value="NC_015174.1"/>
</dbReference>